<evidence type="ECO:0000256" key="1">
    <source>
        <dbReference type="ARBA" id="ARBA00022723"/>
    </source>
</evidence>
<dbReference type="SUPFAM" id="SSF48056">
    <property type="entry name" value="Di-copper centre-containing domain"/>
    <property type="match status" value="1"/>
</dbReference>
<dbReference type="AlphaFoldDB" id="A0A0F7ZWF9"/>
<evidence type="ECO:0000259" key="4">
    <source>
        <dbReference type="PROSITE" id="PS00497"/>
    </source>
</evidence>
<evidence type="ECO:0000256" key="2">
    <source>
        <dbReference type="SAM" id="MobiDB-lite"/>
    </source>
</evidence>
<dbReference type="InterPro" id="IPR008922">
    <property type="entry name" value="Di-copper_centre_dom_sf"/>
</dbReference>
<protein>
    <recommendedName>
        <fullName evidence="4 5">Tyrosinase copper-binding domain-containing protein</fullName>
    </recommendedName>
</protein>
<feature type="domain" description="Tyrosinase copper-binding" evidence="5">
    <location>
        <begin position="284"/>
        <end position="295"/>
    </location>
</feature>
<dbReference type="Proteomes" id="UP000054481">
    <property type="component" value="Unassembled WGS sequence"/>
</dbReference>
<evidence type="ECO:0000313" key="7">
    <source>
        <dbReference type="Proteomes" id="UP000054481"/>
    </source>
</evidence>
<proteinExistence type="predicted"/>
<reference evidence="6 7" key="1">
    <citation type="journal article" date="2014" name="Genome Biol. Evol.">
        <title>Comparative genomics and transcriptomics analyses reveal divergent lifestyle features of nematode endoparasitic fungus Hirsutella minnesotensis.</title>
        <authorList>
            <person name="Lai Y."/>
            <person name="Liu K."/>
            <person name="Zhang X."/>
            <person name="Zhang X."/>
            <person name="Li K."/>
            <person name="Wang N."/>
            <person name="Shu C."/>
            <person name="Wu Y."/>
            <person name="Wang C."/>
            <person name="Bushley K.E."/>
            <person name="Xiang M."/>
            <person name="Liu X."/>
        </authorList>
    </citation>
    <scope>NUCLEOTIDE SEQUENCE [LARGE SCALE GENOMIC DNA]</scope>
    <source>
        <strain evidence="6 7">3608</strain>
    </source>
</reference>
<dbReference type="InterPro" id="IPR002227">
    <property type="entry name" value="Tyrosinase_Cu-bd"/>
</dbReference>
<dbReference type="Pfam" id="PF00264">
    <property type="entry name" value="Tyrosinase"/>
    <property type="match status" value="1"/>
</dbReference>
<feature type="chain" id="PRO_5002526633" description="Tyrosinase copper-binding domain-containing protein" evidence="3">
    <location>
        <begin position="19"/>
        <end position="652"/>
    </location>
</feature>
<feature type="domain" description="Tyrosinase copper-binding" evidence="4">
    <location>
        <begin position="105"/>
        <end position="122"/>
    </location>
</feature>
<sequence>MLLRSLVSVLAFESAALAADYYPITGIFSAQGQRVSARRDINELQAEAGPQWDLYIQALAAMQNMNARDPLSFFQIGGIHGLPTYPWNGTVQGNSNAQWPGYCVHSVAMFLTWHRPYVLLFEQSLVNQARAIATRYPASTRARYMQAAETLRTPYWDWASDLSVPNSTALRTIPINTPRGRTSFKNPLAAYSYPREALDGAFGEFTDRRPPPPDRIGRCESGSYPQSANRRLRQGNLRERVYRAFIDSPNLRNFSHAIEDVHGAVHIAAACGGAMGSLQYAGFDPLFMLHHANVDRLYAFWQAANPTLSRITQRYRVQRSRYTTPEGAWEGPDTPLLPFYRTRNQSHTHNTVVSTFNLGYTYTGLEQGRANGLRKRNKSEDGMVPSELVLRDLQSSVNQALPAANHHKYKNAGYGHKNAGYGPPQTSSQSSYGANASHYSPSESLYHRAREILGDLYSSTAHLKRQTVYQALVHFDKEELPELPAIIDVFLCDFHIGEIALLDDPSSGIHTTRLPLNEAIAECNRKGIKPGQYGEDMSVKIITSSGMEVPLAGLKTMSMDVELCTETPTSDDDFPSISDRHSHPGRLKQFIKKQLKEKIREFGVVRHGSGYGGHRHGSGYGGQRQGSGYGGQRQGSGYGGQQQGSGYDDDGW</sequence>
<dbReference type="PRINTS" id="PR00092">
    <property type="entry name" value="TYROSINASE"/>
</dbReference>
<gene>
    <name evidence="6" type="ORF">HIM_11709</name>
</gene>
<feature type="compositionally biased region" description="Basic and acidic residues" evidence="2">
    <location>
        <begin position="205"/>
        <end position="218"/>
    </location>
</feature>
<evidence type="ECO:0000313" key="6">
    <source>
        <dbReference type="EMBL" id="KJZ68902.1"/>
    </source>
</evidence>
<evidence type="ECO:0000256" key="3">
    <source>
        <dbReference type="SAM" id="SignalP"/>
    </source>
</evidence>
<feature type="compositionally biased region" description="Gly residues" evidence="2">
    <location>
        <begin position="618"/>
        <end position="643"/>
    </location>
</feature>
<dbReference type="InterPro" id="IPR050316">
    <property type="entry name" value="Tyrosinase/Hemocyanin"/>
</dbReference>
<dbReference type="GO" id="GO:0046872">
    <property type="term" value="F:metal ion binding"/>
    <property type="evidence" value="ECO:0007669"/>
    <property type="project" value="UniProtKB-KW"/>
</dbReference>
<feature type="region of interest" description="Disordered" evidence="2">
    <location>
        <begin position="606"/>
        <end position="652"/>
    </location>
</feature>
<feature type="region of interest" description="Disordered" evidence="2">
    <location>
        <begin position="202"/>
        <end position="228"/>
    </location>
</feature>
<organism evidence="6 7">
    <name type="scientific">Hirsutella minnesotensis 3608</name>
    <dbReference type="NCBI Taxonomy" id="1043627"/>
    <lineage>
        <taxon>Eukaryota</taxon>
        <taxon>Fungi</taxon>
        <taxon>Dikarya</taxon>
        <taxon>Ascomycota</taxon>
        <taxon>Pezizomycotina</taxon>
        <taxon>Sordariomycetes</taxon>
        <taxon>Hypocreomycetidae</taxon>
        <taxon>Hypocreales</taxon>
        <taxon>Ophiocordycipitaceae</taxon>
        <taxon>Hirsutella</taxon>
    </lineage>
</organism>
<feature type="region of interest" description="Disordered" evidence="2">
    <location>
        <begin position="412"/>
        <end position="440"/>
    </location>
</feature>
<accession>A0A0F7ZWF9</accession>
<keyword evidence="3" id="KW-0732">Signal</keyword>
<evidence type="ECO:0000259" key="5">
    <source>
        <dbReference type="PROSITE" id="PS00498"/>
    </source>
</evidence>
<dbReference type="PROSITE" id="PS00497">
    <property type="entry name" value="TYROSINASE_1"/>
    <property type="match status" value="1"/>
</dbReference>
<dbReference type="PANTHER" id="PTHR11474:SF131">
    <property type="entry name" value="TYROSINASE COPPER-BINDING DOMAIN-CONTAINING PROTEIN"/>
    <property type="match status" value="1"/>
</dbReference>
<keyword evidence="1" id="KW-0479">Metal-binding</keyword>
<keyword evidence="7" id="KW-1185">Reference proteome</keyword>
<dbReference type="PANTHER" id="PTHR11474">
    <property type="entry name" value="TYROSINASE FAMILY MEMBER"/>
    <property type="match status" value="1"/>
</dbReference>
<feature type="compositionally biased region" description="Polar residues" evidence="2">
    <location>
        <begin position="424"/>
        <end position="440"/>
    </location>
</feature>
<dbReference type="EMBL" id="KQ030793">
    <property type="protein sequence ID" value="KJZ68902.1"/>
    <property type="molecule type" value="Genomic_DNA"/>
</dbReference>
<dbReference type="OrthoDB" id="6132182at2759"/>
<dbReference type="GO" id="GO:0016491">
    <property type="term" value="F:oxidoreductase activity"/>
    <property type="evidence" value="ECO:0007669"/>
    <property type="project" value="InterPro"/>
</dbReference>
<feature type="signal peptide" evidence="3">
    <location>
        <begin position="1"/>
        <end position="18"/>
    </location>
</feature>
<name>A0A0F7ZWF9_9HYPO</name>
<dbReference type="Gene3D" id="1.10.1280.10">
    <property type="entry name" value="Di-copper center containing domain from catechol oxidase"/>
    <property type="match status" value="1"/>
</dbReference>
<dbReference type="PROSITE" id="PS00498">
    <property type="entry name" value="TYROSINASE_2"/>
    <property type="match status" value="1"/>
</dbReference>